<dbReference type="Gene3D" id="3.20.20.140">
    <property type="entry name" value="Metal-dependent hydrolases"/>
    <property type="match status" value="1"/>
</dbReference>
<dbReference type="InterPro" id="IPR050138">
    <property type="entry name" value="DHOase/Allantoinase_Hydrolase"/>
</dbReference>
<dbReference type="PROSITE" id="PS00483">
    <property type="entry name" value="DIHYDROOROTASE_2"/>
    <property type="match status" value="1"/>
</dbReference>
<feature type="domain" description="Amidohydrolase-related" evidence="6">
    <location>
        <begin position="66"/>
        <end position="431"/>
    </location>
</feature>
<dbReference type="GO" id="GO:0005737">
    <property type="term" value="C:cytoplasm"/>
    <property type="evidence" value="ECO:0007669"/>
    <property type="project" value="TreeGrafter"/>
</dbReference>
<accession>A0A7T2YR56</accession>
<dbReference type="EMBL" id="CP065748">
    <property type="protein sequence ID" value="QPS80424.1"/>
    <property type="molecule type" value="Genomic_DNA"/>
</dbReference>
<dbReference type="EC" id="3.5.2.3" evidence="7"/>
<evidence type="ECO:0000259" key="6">
    <source>
        <dbReference type="Pfam" id="PF01979"/>
    </source>
</evidence>
<dbReference type="Proteomes" id="UP000595064">
    <property type="component" value="Chromosome"/>
</dbReference>
<proteinExistence type="inferred from homology"/>
<evidence type="ECO:0000256" key="5">
    <source>
        <dbReference type="ARBA" id="ARBA00022801"/>
    </source>
</evidence>
<keyword evidence="4" id="KW-0479">Metal-binding</keyword>
<keyword evidence="5 7" id="KW-0378">Hydrolase</keyword>
<comment type="function">
    <text evidence="2">Catalyzes the reversible cyclization of carbamoyl aspartate to dihydroorotate.</text>
</comment>
<dbReference type="NCBIfam" id="NF006559">
    <property type="entry name" value="PRK09060.1"/>
    <property type="match status" value="1"/>
</dbReference>
<dbReference type="GO" id="GO:0004151">
    <property type="term" value="F:dihydroorotase activity"/>
    <property type="evidence" value="ECO:0007669"/>
    <property type="project" value="UniProtKB-EC"/>
</dbReference>
<comment type="cofactor">
    <cofactor evidence="1">
        <name>Zn(2+)</name>
        <dbReference type="ChEBI" id="CHEBI:29105"/>
    </cofactor>
</comment>
<name>A0A7T2YR56_9BURK</name>
<comment type="similarity">
    <text evidence="3">Belongs to the metallo-dependent hydrolases superfamily. DHOase family. Class I DHOase subfamily.</text>
</comment>
<organism evidence="7 8">
    <name type="scientific">Delftia lacustris</name>
    <dbReference type="NCBI Taxonomy" id="558537"/>
    <lineage>
        <taxon>Bacteria</taxon>
        <taxon>Pseudomonadati</taxon>
        <taxon>Pseudomonadota</taxon>
        <taxon>Betaproteobacteria</taxon>
        <taxon>Burkholderiales</taxon>
        <taxon>Comamonadaceae</taxon>
        <taxon>Delftia</taxon>
    </lineage>
</organism>
<dbReference type="Pfam" id="PF01979">
    <property type="entry name" value="Amidohydro_1"/>
    <property type="match status" value="1"/>
</dbReference>
<evidence type="ECO:0000256" key="3">
    <source>
        <dbReference type="ARBA" id="ARBA00010286"/>
    </source>
</evidence>
<evidence type="ECO:0000313" key="7">
    <source>
        <dbReference type="EMBL" id="QPS80424.1"/>
    </source>
</evidence>
<dbReference type="InterPro" id="IPR032466">
    <property type="entry name" value="Metal_Hydrolase"/>
</dbReference>
<dbReference type="SUPFAM" id="SSF51556">
    <property type="entry name" value="Metallo-dependent hydrolases"/>
    <property type="match status" value="1"/>
</dbReference>
<dbReference type="PANTHER" id="PTHR43668:SF4">
    <property type="entry name" value="ALLANTOINASE"/>
    <property type="match status" value="1"/>
</dbReference>
<dbReference type="SUPFAM" id="SSF51338">
    <property type="entry name" value="Composite domain of metallo-dependent hydrolases"/>
    <property type="match status" value="1"/>
</dbReference>
<evidence type="ECO:0000256" key="4">
    <source>
        <dbReference type="ARBA" id="ARBA00022723"/>
    </source>
</evidence>
<dbReference type="Gene3D" id="2.30.40.10">
    <property type="entry name" value="Urease, subunit C, domain 1"/>
    <property type="match status" value="1"/>
</dbReference>
<dbReference type="InterPro" id="IPR006680">
    <property type="entry name" value="Amidohydro-rel"/>
</dbReference>
<reference evidence="7 8" key="1">
    <citation type="submission" date="2020-12" db="EMBL/GenBank/DDBJ databases">
        <title>FDA dAtabase for Regulatory Grade micrObial Sequences (FDA-ARGOS): Supporting development and validation of Infectious Disease Dx tests.</title>
        <authorList>
            <person name="Sproer C."/>
            <person name="Gronow S."/>
            <person name="Severitt S."/>
            <person name="Schroder I."/>
            <person name="Tallon L."/>
            <person name="Sadzewicz L."/>
            <person name="Zhao X."/>
            <person name="Boylan J."/>
            <person name="Ott S."/>
            <person name="Bowen H."/>
            <person name="Vavikolanu K."/>
            <person name="Mehta A."/>
            <person name="Aluvathingal J."/>
            <person name="Nadendla S."/>
            <person name="Lowell S."/>
            <person name="Myers T."/>
            <person name="Yan Y."/>
            <person name="Sichtig H."/>
        </authorList>
    </citation>
    <scope>NUCLEOTIDE SEQUENCE [LARGE SCALE GENOMIC DNA]</scope>
    <source>
        <strain evidence="7 8">FDAARGOS_890</strain>
    </source>
</reference>
<evidence type="ECO:0000313" key="8">
    <source>
        <dbReference type="Proteomes" id="UP000595064"/>
    </source>
</evidence>
<keyword evidence="8" id="KW-1185">Reference proteome</keyword>
<dbReference type="AlphaFoldDB" id="A0A7T2YR56"/>
<dbReference type="RefSeq" id="WP_016452744.1">
    <property type="nucleotide sequence ID" value="NZ_CP065748.1"/>
</dbReference>
<dbReference type="GO" id="GO:0004038">
    <property type="term" value="F:allantoinase activity"/>
    <property type="evidence" value="ECO:0007669"/>
    <property type="project" value="TreeGrafter"/>
</dbReference>
<dbReference type="PANTHER" id="PTHR43668">
    <property type="entry name" value="ALLANTOINASE"/>
    <property type="match status" value="1"/>
</dbReference>
<protein>
    <submittedName>
        <fullName evidence="7">Dihydroorotase</fullName>
        <ecNumber evidence="7">3.5.2.3</ecNumber>
    </submittedName>
</protein>
<dbReference type="GO" id="GO:0006145">
    <property type="term" value="P:purine nucleobase catabolic process"/>
    <property type="evidence" value="ECO:0007669"/>
    <property type="project" value="TreeGrafter"/>
</dbReference>
<dbReference type="InterPro" id="IPR002195">
    <property type="entry name" value="Dihydroorotase_CS"/>
</dbReference>
<dbReference type="InterPro" id="IPR011059">
    <property type="entry name" value="Metal-dep_hydrolase_composite"/>
</dbReference>
<dbReference type="CDD" id="cd01318">
    <property type="entry name" value="DHOase_IIb"/>
    <property type="match status" value="1"/>
</dbReference>
<gene>
    <name evidence="7" type="ORF">I6G47_26115</name>
</gene>
<dbReference type="KEGG" id="dla:I6G47_26115"/>
<dbReference type="GO" id="GO:0046872">
    <property type="term" value="F:metal ion binding"/>
    <property type="evidence" value="ECO:0007669"/>
    <property type="project" value="UniProtKB-KW"/>
</dbReference>
<evidence type="ECO:0000256" key="2">
    <source>
        <dbReference type="ARBA" id="ARBA00002368"/>
    </source>
</evidence>
<dbReference type="NCBIfam" id="TIGR00857">
    <property type="entry name" value="pyrC_multi"/>
    <property type="match status" value="1"/>
</dbReference>
<sequence>MNGTSHAITPSAGRHADLLVRGATVMTPSGAEHIDVACAHGQIVALGDLCGTWSAETTLDATGLHVLPGVIDSQVHFREPGLMHKENLEAGTRGAVLGGVTAIFEMPNTAPLTLSAADLQAKLDAARGRAWCDHAFYVGGSAVNAEQLAKLEKLPGCAGVKVFMGSSFGDLLADDDEVLRRILRHGLRRLAVHAEDEARLRERKHIAVDSADVRQHLVWRDVDSALMATQRIVRLAEECGRRLHVLHVSTAEEMAFLAGRKHRVTVEVTPHHLSLQAPECYQRLGSLAQMNPPVREQHHQDALWQAIRNGLVDVIGSDHAPHTLAEKARPYPESPSGMTGVQTLLPVMLDHVHAGRLSLQRLVDLTSAGPARIFGIEGKGRIAVGYDADFSIVDLRARRVIRNDWIASVSGWTPYDGRTVTGWPIHTVIRGCCAVRDEALTGKPKGAAVRFLESRSRETTGEASYA</sequence>
<evidence type="ECO:0000256" key="1">
    <source>
        <dbReference type="ARBA" id="ARBA00001947"/>
    </source>
</evidence>